<feature type="non-terminal residue" evidence="1">
    <location>
        <position position="135"/>
    </location>
</feature>
<keyword evidence="2" id="KW-1185">Reference proteome</keyword>
<evidence type="ECO:0000313" key="2">
    <source>
        <dbReference type="Proteomes" id="UP001295794"/>
    </source>
</evidence>
<protein>
    <submittedName>
        <fullName evidence="1">Uncharacterized protein</fullName>
    </submittedName>
</protein>
<gene>
    <name evidence="1" type="ORF">MYCIT1_LOCUS32137</name>
</gene>
<organism evidence="1 2">
    <name type="scientific">Mycena citricolor</name>
    <dbReference type="NCBI Taxonomy" id="2018698"/>
    <lineage>
        <taxon>Eukaryota</taxon>
        <taxon>Fungi</taxon>
        <taxon>Dikarya</taxon>
        <taxon>Basidiomycota</taxon>
        <taxon>Agaricomycotina</taxon>
        <taxon>Agaricomycetes</taxon>
        <taxon>Agaricomycetidae</taxon>
        <taxon>Agaricales</taxon>
        <taxon>Marasmiineae</taxon>
        <taxon>Mycenaceae</taxon>
        <taxon>Mycena</taxon>
    </lineage>
</organism>
<dbReference type="EMBL" id="CAVNYO010000444">
    <property type="protein sequence ID" value="CAK5281198.1"/>
    <property type="molecule type" value="Genomic_DNA"/>
</dbReference>
<evidence type="ECO:0000313" key="1">
    <source>
        <dbReference type="EMBL" id="CAK5281198.1"/>
    </source>
</evidence>
<reference evidence="1" key="1">
    <citation type="submission" date="2023-11" db="EMBL/GenBank/DDBJ databases">
        <authorList>
            <person name="De Vega J J."/>
            <person name="De Vega J J."/>
        </authorList>
    </citation>
    <scope>NUCLEOTIDE SEQUENCE</scope>
</reference>
<dbReference type="Proteomes" id="UP001295794">
    <property type="component" value="Unassembled WGS sequence"/>
</dbReference>
<dbReference type="AlphaFoldDB" id="A0AAD2Q6D5"/>
<sequence length="135" mass="15216">CIPSGFPRRAGSSKMISSVTKSWKRKEEIQTLVLVRSRTQLGLFRPRPRLSFSHNDRLPCGARWRGFQTECYRWQVSVRCPTCEGQPMRVESAAAVENEISPAKPTAGIDDVRRVLCTEITYCLGTAIGVWRTDG</sequence>
<name>A0AAD2Q6D5_9AGAR</name>
<proteinExistence type="predicted"/>
<accession>A0AAD2Q6D5</accession>
<feature type="non-terminal residue" evidence="1">
    <location>
        <position position="1"/>
    </location>
</feature>
<comment type="caution">
    <text evidence="1">The sequence shown here is derived from an EMBL/GenBank/DDBJ whole genome shotgun (WGS) entry which is preliminary data.</text>
</comment>